<gene>
    <name evidence="2" type="ORF">Pan54_00440</name>
</gene>
<dbReference type="RefSeq" id="WP_146501495.1">
    <property type="nucleotide sequence ID" value="NZ_SJPG01000001.1"/>
</dbReference>
<feature type="signal peptide" evidence="1">
    <location>
        <begin position="1"/>
        <end position="23"/>
    </location>
</feature>
<dbReference type="AlphaFoldDB" id="A0A5C5XAM2"/>
<evidence type="ECO:0000313" key="3">
    <source>
        <dbReference type="Proteomes" id="UP000316095"/>
    </source>
</evidence>
<keyword evidence="3" id="KW-1185">Reference proteome</keyword>
<accession>A0A5C5XAM2</accession>
<protein>
    <recommendedName>
        <fullName evidence="4">Methane oxygenase PmoA</fullName>
    </recommendedName>
</protein>
<evidence type="ECO:0008006" key="4">
    <source>
        <dbReference type="Google" id="ProtNLM"/>
    </source>
</evidence>
<evidence type="ECO:0000256" key="1">
    <source>
        <dbReference type="SAM" id="SignalP"/>
    </source>
</evidence>
<dbReference type="Proteomes" id="UP000316095">
    <property type="component" value="Unassembled WGS sequence"/>
</dbReference>
<dbReference type="EMBL" id="SJPG01000001">
    <property type="protein sequence ID" value="TWT59343.1"/>
    <property type="molecule type" value="Genomic_DNA"/>
</dbReference>
<dbReference type="InterPro" id="IPR029475">
    <property type="entry name" value="DUF6807"/>
</dbReference>
<feature type="chain" id="PRO_5022749725" description="Methane oxygenase PmoA" evidence="1">
    <location>
        <begin position="24"/>
        <end position="313"/>
    </location>
</feature>
<dbReference type="Pfam" id="PF14100">
    <property type="entry name" value="DUF6807"/>
    <property type="match status" value="1"/>
</dbReference>
<keyword evidence="1" id="KW-0732">Signal</keyword>
<sequence precursor="true">MRIFQPISLALSLLLLNTVSLEAGKVNVVREGDKAIVNIDGSHFTTYNFADSQAKPYFHPILAPGDVLVVREQVFNKEGEQRNDAKTGMGHFHHKGAWIAIDTVNDGLNYWHEQDHIKNQKIMVSSQGDNGVIEIVNEWQGQNKKPLIKEETRYTITPDRLIVCELKLTAIDQPVTFGDTKEGLFAIRVNHSMREMSGGEIVNAAGEEGEKNCWGKPSPWIDYHGEVDGKTVGISLFDSEDNFRPSRYHVRGYGLFAINPFGEKKYSNGKAGAAPVTLQPGESVKLRYGLYVHEGDEKEGHVAEQYQKFEHVQ</sequence>
<comment type="caution">
    <text evidence="2">The sequence shown here is derived from an EMBL/GenBank/DDBJ whole genome shotgun (WGS) entry which is preliminary data.</text>
</comment>
<evidence type="ECO:0000313" key="2">
    <source>
        <dbReference type="EMBL" id="TWT59343.1"/>
    </source>
</evidence>
<organism evidence="2 3">
    <name type="scientific">Rubinisphaera italica</name>
    <dbReference type="NCBI Taxonomy" id="2527969"/>
    <lineage>
        <taxon>Bacteria</taxon>
        <taxon>Pseudomonadati</taxon>
        <taxon>Planctomycetota</taxon>
        <taxon>Planctomycetia</taxon>
        <taxon>Planctomycetales</taxon>
        <taxon>Planctomycetaceae</taxon>
        <taxon>Rubinisphaera</taxon>
    </lineage>
</organism>
<name>A0A5C5XAM2_9PLAN</name>
<proteinExistence type="predicted"/>
<reference evidence="2 3" key="1">
    <citation type="submission" date="2019-02" db="EMBL/GenBank/DDBJ databases">
        <title>Deep-cultivation of Planctomycetes and their phenomic and genomic characterization uncovers novel biology.</title>
        <authorList>
            <person name="Wiegand S."/>
            <person name="Jogler M."/>
            <person name="Boedeker C."/>
            <person name="Pinto D."/>
            <person name="Vollmers J."/>
            <person name="Rivas-Marin E."/>
            <person name="Kohn T."/>
            <person name="Peeters S.H."/>
            <person name="Heuer A."/>
            <person name="Rast P."/>
            <person name="Oberbeckmann S."/>
            <person name="Bunk B."/>
            <person name="Jeske O."/>
            <person name="Meyerdierks A."/>
            <person name="Storesund J.E."/>
            <person name="Kallscheuer N."/>
            <person name="Luecker S."/>
            <person name="Lage O.M."/>
            <person name="Pohl T."/>
            <person name="Merkel B.J."/>
            <person name="Hornburger P."/>
            <person name="Mueller R.-W."/>
            <person name="Bruemmer F."/>
            <person name="Labrenz M."/>
            <person name="Spormann A.M."/>
            <person name="Op Den Camp H."/>
            <person name="Overmann J."/>
            <person name="Amann R."/>
            <person name="Jetten M.S.M."/>
            <person name="Mascher T."/>
            <person name="Medema M.H."/>
            <person name="Devos D.P."/>
            <person name="Kaster A.-K."/>
            <person name="Ovreas L."/>
            <person name="Rohde M."/>
            <person name="Galperin M.Y."/>
            <person name="Jogler C."/>
        </authorList>
    </citation>
    <scope>NUCLEOTIDE SEQUENCE [LARGE SCALE GENOMIC DNA]</scope>
    <source>
        <strain evidence="2 3">Pan54</strain>
    </source>
</reference>
<dbReference type="OrthoDB" id="242279at2"/>